<name>A0AAN7UUF4_9PEZI</name>
<dbReference type="GO" id="GO:0009086">
    <property type="term" value="P:methionine biosynthetic process"/>
    <property type="evidence" value="ECO:0007669"/>
    <property type="project" value="InterPro"/>
</dbReference>
<dbReference type="Proteomes" id="UP001305414">
    <property type="component" value="Unassembled WGS sequence"/>
</dbReference>
<dbReference type="InterPro" id="IPR038071">
    <property type="entry name" value="UROD/MetE-like_sf"/>
</dbReference>
<evidence type="ECO:0000259" key="1">
    <source>
        <dbReference type="Pfam" id="PF01717"/>
    </source>
</evidence>
<evidence type="ECO:0000313" key="2">
    <source>
        <dbReference type="EMBL" id="KAK5634359.1"/>
    </source>
</evidence>
<proteinExistence type="predicted"/>
<gene>
    <name evidence="2" type="ORF">RRF57_010073</name>
</gene>
<dbReference type="PANTHER" id="PTHR43844">
    <property type="entry name" value="METHIONINE SYNTHASE"/>
    <property type="match status" value="1"/>
</dbReference>
<dbReference type="GO" id="GO:0003871">
    <property type="term" value="F:5-methyltetrahydropteroyltriglutamate-homocysteine S-methyltransferase activity"/>
    <property type="evidence" value="ECO:0007669"/>
    <property type="project" value="InterPro"/>
</dbReference>
<dbReference type="InterPro" id="IPR002629">
    <property type="entry name" value="Met_Synth_C/arc"/>
</dbReference>
<organism evidence="2 3">
    <name type="scientific">Xylaria bambusicola</name>
    <dbReference type="NCBI Taxonomy" id="326684"/>
    <lineage>
        <taxon>Eukaryota</taxon>
        <taxon>Fungi</taxon>
        <taxon>Dikarya</taxon>
        <taxon>Ascomycota</taxon>
        <taxon>Pezizomycotina</taxon>
        <taxon>Sordariomycetes</taxon>
        <taxon>Xylariomycetidae</taxon>
        <taxon>Xylariales</taxon>
        <taxon>Xylariaceae</taxon>
        <taxon>Xylaria</taxon>
    </lineage>
</organism>
<comment type="caution">
    <text evidence="2">The sequence shown here is derived from an EMBL/GenBank/DDBJ whole genome shotgun (WGS) entry which is preliminary data.</text>
</comment>
<feature type="domain" description="Cobalamin-independent methionine synthase MetE C-terminal/archaeal" evidence="1">
    <location>
        <begin position="203"/>
        <end position="394"/>
    </location>
</feature>
<sequence length="423" mass="47963">MVGNKQRPPFRAEHLGSLLRPVELTERRIQLDNAKALEIANDEKLHEIEDRAINEIVKLQLDLGFHAINDGEYRRHQFWGTFFPNLEGFEEIVAPDWGMFRMYVPDIAAFSKSCYYRNVVKLHANESLPSIAEAGHKPGESVVCTGKIKHKGSSYLKDWNYLKNLVPADRVKDLKITLAAPNWYHLRYKKGMAYPQSVYANDEEYFKDLAVAYATELQILYDNGVRNVTIDDPNLAYFCSEKMIAGFKADGEDPDALFDSYVKLYNDCISSRPSDMHLGIHLCRGNFAYSKHFSEGGYDRIATKLFKDINADTYFLEYDTSRAGTFEPLKELPTNKNVVLGVITSKFPELEDLEEMRGRVFSAADIIAQGSGQTREEALKRISVSPQCGFASHHLGNSVTRGDMIAKLKLVRQLADSIWPGEP</sequence>
<accession>A0AAN7UUF4</accession>
<reference evidence="2 3" key="1">
    <citation type="submission" date="2023-10" db="EMBL/GenBank/DDBJ databases">
        <title>Draft genome sequence of Xylaria bambusicola isolate GMP-LS, the root and basal stem rot pathogen of sugarcane in Indonesia.</title>
        <authorList>
            <person name="Selvaraj P."/>
            <person name="Muralishankar V."/>
            <person name="Muruganantham S."/>
            <person name="Sp S."/>
            <person name="Haryani S."/>
            <person name="Lau K.J.X."/>
            <person name="Naqvi N.I."/>
        </authorList>
    </citation>
    <scope>NUCLEOTIDE SEQUENCE [LARGE SCALE GENOMIC DNA]</scope>
    <source>
        <strain evidence="2">GMP-LS</strain>
    </source>
</reference>
<dbReference type="AlphaFoldDB" id="A0AAN7UUF4"/>
<protein>
    <recommendedName>
        <fullName evidence="1">Cobalamin-independent methionine synthase MetE C-terminal/archaeal domain-containing protein</fullName>
    </recommendedName>
</protein>
<keyword evidence="3" id="KW-1185">Reference proteome</keyword>
<dbReference type="EMBL" id="JAWHQM010000040">
    <property type="protein sequence ID" value="KAK5634359.1"/>
    <property type="molecule type" value="Genomic_DNA"/>
</dbReference>
<dbReference type="SUPFAM" id="SSF51726">
    <property type="entry name" value="UROD/MetE-like"/>
    <property type="match status" value="1"/>
</dbReference>
<evidence type="ECO:0000313" key="3">
    <source>
        <dbReference type="Proteomes" id="UP001305414"/>
    </source>
</evidence>
<dbReference type="GO" id="GO:0008270">
    <property type="term" value="F:zinc ion binding"/>
    <property type="evidence" value="ECO:0007669"/>
    <property type="project" value="InterPro"/>
</dbReference>
<dbReference type="PANTHER" id="PTHR43844:SF2">
    <property type="entry name" value="SYNTHASE, VITAMIN-B12 INDEPENDENT, PUTATIVE (AFU_ORTHOLOGUE AFUA_3G12060)-RELATED"/>
    <property type="match status" value="1"/>
</dbReference>
<dbReference type="CDD" id="cd03311">
    <property type="entry name" value="CIMS_C_terminal_like"/>
    <property type="match status" value="1"/>
</dbReference>
<dbReference type="Gene3D" id="3.20.20.210">
    <property type="match status" value="1"/>
</dbReference>
<dbReference type="Pfam" id="PF01717">
    <property type="entry name" value="Meth_synt_2"/>
    <property type="match status" value="1"/>
</dbReference>